<comment type="caution">
    <text evidence="3">The sequence shown here is derived from an EMBL/GenBank/DDBJ whole genome shotgun (WGS) entry which is preliminary data.</text>
</comment>
<dbReference type="EMBL" id="JADCKC010000002">
    <property type="protein sequence ID" value="MBE5037478.1"/>
    <property type="molecule type" value="Genomic_DNA"/>
</dbReference>
<feature type="signal peptide" evidence="2">
    <location>
        <begin position="1"/>
        <end position="27"/>
    </location>
</feature>
<proteinExistence type="predicted"/>
<accession>A0ABR9R2Y5</accession>
<evidence type="ECO:0008006" key="5">
    <source>
        <dbReference type="Google" id="ProtNLM"/>
    </source>
</evidence>
<reference evidence="3 4" key="1">
    <citation type="submission" date="2020-10" db="EMBL/GenBank/DDBJ databases">
        <title>ChiBAC.</title>
        <authorList>
            <person name="Zenner C."/>
            <person name="Hitch T.C.A."/>
            <person name="Clavel T."/>
        </authorList>
    </citation>
    <scope>NUCLEOTIDE SEQUENCE [LARGE SCALE GENOMIC DNA]</scope>
    <source>
        <strain evidence="3 4">DSM 109015</strain>
    </source>
</reference>
<protein>
    <recommendedName>
        <fullName evidence="5">WD40-like Beta Propeller Repeat</fullName>
    </recommendedName>
</protein>
<sequence length="454" mass="47376">MKQRNHQKRLMQAVCLPLTLCLAFGLAGCGPQTPTDSQPPASGFETTEPDGGTTQTPDTAQGEVRILTSGALHASAGEEGFYLPQVVGDAVLGTVVDFTTGEQQVLCIQPGCTHDSPDCGAWLRSTGDLGDQAADSCALLRDGDTLLWLVFDDPLSEGESYADLSAADGSGRTRLADSLPVLCPAWSNWPNGFFSDGESWYFLTSQDGSDAFLSCLDPDTGALTVTELPDGSPGTMIGTDGGSVLFRQEGPDGSRQLLALDPAAARVEARDSWLSGPHVLGAAARDGTLYGVVRQGESLLLQAGPADGEPETMAELPASPDGARAVAASLTGPFEDTLMVDLYFPNAADGASTPALRCGVELDTGACHVMEATWQTDNSPDPPLLLAAGQDTLWLAVSHSPAESLTVDPEGTPSRQETSTARTVLARAAAYLTGSDENRPVTMLTGKFTAHIPH</sequence>
<feature type="chain" id="PRO_5046344839" description="WD40-like Beta Propeller Repeat" evidence="2">
    <location>
        <begin position="28"/>
        <end position="454"/>
    </location>
</feature>
<organism evidence="3 4">
    <name type="scientific">Gemmiger gallinarum</name>
    <dbReference type="NCBI Taxonomy" id="2779354"/>
    <lineage>
        <taxon>Bacteria</taxon>
        <taxon>Bacillati</taxon>
        <taxon>Bacillota</taxon>
        <taxon>Clostridia</taxon>
        <taxon>Eubacteriales</taxon>
        <taxon>Gemmiger</taxon>
    </lineage>
</organism>
<evidence type="ECO:0000313" key="4">
    <source>
        <dbReference type="Proteomes" id="UP000768567"/>
    </source>
</evidence>
<dbReference type="SUPFAM" id="SSF63825">
    <property type="entry name" value="YWTD domain"/>
    <property type="match status" value="1"/>
</dbReference>
<gene>
    <name evidence="3" type="ORF">INF35_06750</name>
</gene>
<feature type="region of interest" description="Disordered" evidence="1">
    <location>
        <begin position="32"/>
        <end position="59"/>
    </location>
</feature>
<dbReference type="RefSeq" id="WP_193500847.1">
    <property type="nucleotide sequence ID" value="NZ_JADCKC010000002.1"/>
</dbReference>
<keyword evidence="2" id="KW-0732">Signal</keyword>
<keyword evidence="4" id="KW-1185">Reference proteome</keyword>
<dbReference type="Proteomes" id="UP000768567">
    <property type="component" value="Unassembled WGS sequence"/>
</dbReference>
<evidence type="ECO:0000256" key="1">
    <source>
        <dbReference type="SAM" id="MobiDB-lite"/>
    </source>
</evidence>
<evidence type="ECO:0000256" key="2">
    <source>
        <dbReference type="SAM" id="SignalP"/>
    </source>
</evidence>
<name>A0ABR9R2Y5_9FIRM</name>
<dbReference type="PROSITE" id="PS51257">
    <property type="entry name" value="PROKAR_LIPOPROTEIN"/>
    <property type="match status" value="1"/>
</dbReference>
<evidence type="ECO:0000313" key="3">
    <source>
        <dbReference type="EMBL" id="MBE5037478.1"/>
    </source>
</evidence>